<evidence type="ECO:0000259" key="5">
    <source>
        <dbReference type="PROSITE" id="PS51935"/>
    </source>
</evidence>
<evidence type="ECO:0000256" key="1">
    <source>
        <dbReference type="ARBA" id="ARBA00007074"/>
    </source>
</evidence>
<dbReference type="KEGG" id="ceh:CEW89_08385"/>
<gene>
    <name evidence="6" type="ORF">CEW89_08385</name>
</gene>
<dbReference type="Pfam" id="PF00877">
    <property type="entry name" value="NLPC_P60"/>
    <property type="match status" value="1"/>
</dbReference>
<dbReference type="GO" id="GO:0006508">
    <property type="term" value="P:proteolysis"/>
    <property type="evidence" value="ECO:0007669"/>
    <property type="project" value="UniProtKB-KW"/>
</dbReference>
<evidence type="ECO:0000313" key="7">
    <source>
        <dbReference type="Proteomes" id="UP000217935"/>
    </source>
</evidence>
<dbReference type="RefSeq" id="WP_096805575.1">
    <property type="nucleotide sequence ID" value="NZ_CP022196.1"/>
</dbReference>
<evidence type="ECO:0000313" key="6">
    <source>
        <dbReference type="EMBL" id="ATG47590.1"/>
    </source>
</evidence>
<comment type="similarity">
    <text evidence="1">Belongs to the peptidase C40 family.</text>
</comment>
<keyword evidence="7" id="KW-1185">Reference proteome</keyword>
<protein>
    <submittedName>
        <fullName evidence="6">Phage tail protein</fullName>
    </submittedName>
</protein>
<sequence length="135" mass="15258">MGWENRYVGLPYIDGGRDFCGVDCWGLVRLVLCEECGVDLPKYGDISARDLLRIARAMETGKDEEIWREQVTPRAFDVVVMRLPSRAWPGHVGVMIDGKTMLHTEKGADACLVPLDHWSVAGRVIGFRRHMSIWA</sequence>
<dbReference type="InterPro" id="IPR038765">
    <property type="entry name" value="Papain-like_cys_pep_sf"/>
</dbReference>
<evidence type="ECO:0000256" key="4">
    <source>
        <dbReference type="ARBA" id="ARBA00022807"/>
    </source>
</evidence>
<dbReference type="PROSITE" id="PS51935">
    <property type="entry name" value="NLPC_P60"/>
    <property type="match status" value="1"/>
</dbReference>
<dbReference type="Proteomes" id="UP000217935">
    <property type="component" value="Chromosome"/>
</dbReference>
<name>A0A291GC20_9RHOB</name>
<feature type="domain" description="NlpC/P60" evidence="5">
    <location>
        <begin position="1"/>
        <end position="131"/>
    </location>
</feature>
<dbReference type="AlphaFoldDB" id="A0A291GC20"/>
<reference evidence="6 7" key="1">
    <citation type="submission" date="2017-06" db="EMBL/GenBank/DDBJ databases">
        <title>Celeribacter sp. TSPH2 complete genome sequence.</title>
        <authorList>
            <person name="Woo J.-H."/>
            <person name="Kim H.-S."/>
        </authorList>
    </citation>
    <scope>NUCLEOTIDE SEQUENCE [LARGE SCALE GENOMIC DNA]</scope>
    <source>
        <strain evidence="6 7">TSPH2</strain>
    </source>
</reference>
<dbReference type="InterPro" id="IPR000064">
    <property type="entry name" value="NLP_P60_dom"/>
</dbReference>
<dbReference type="GO" id="GO:0008234">
    <property type="term" value="F:cysteine-type peptidase activity"/>
    <property type="evidence" value="ECO:0007669"/>
    <property type="project" value="UniProtKB-KW"/>
</dbReference>
<accession>A0A291GC20</accession>
<organism evidence="6 7">
    <name type="scientific">Celeribacter ethanolicus</name>
    <dbReference type="NCBI Taxonomy" id="1758178"/>
    <lineage>
        <taxon>Bacteria</taxon>
        <taxon>Pseudomonadati</taxon>
        <taxon>Pseudomonadota</taxon>
        <taxon>Alphaproteobacteria</taxon>
        <taxon>Rhodobacterales</taxon>
        <taxon>Roseobacteraceae</taxon>
        <taxon>Celeribacter</taxon>
    </lineage>
</organism>
<dbReference type="EMBL" id="CP022196">
    <property type="protein sequence ID" value="ATG47590.1"/>
    <property type="molecule type" value="Genomic_DNA"/>
</dbReference>
<evidence type="ECO:0000256" key="3">
    <source>
        <dbReference type="ARBA" id="ARBA00022801"/>
    </source>
</evidence>
<dbReference type="SUPFAM" id="SSF54001">
    <property type="entry name" value="Cysteine proteinases"/>
    <property type="match status" value="1"/>
</dbReference>
<proteinExistence type="inferred from homology"/>
<evidence type="ECO:0000256" key="2">
    <source>
        <dbReference type="ARBA" id="ARBA00022670"/>
    </source>
</evidence>
<keyword evidence="3" id="KW-0378">Hydrolase</keyword>
<dbReference type="Gene3D" id="3.90.1720.10">
    <property type="entry name" value="endopeptidase domain like (from Nostoc punctiforme)"/>
    <property type="match status" value="1"/>
</dbReference>
<keyword evidence="4" id="KW-0788">Thiol protease</keyword>
<dbReference type="OrthoDB" id="6058745at2"/>
<keyword evidence="2" id="KW-0645">Protease</keyword>